<dbReference type="GO" id="GO:0009431">
    <property type="term" value="C:bacterial-type flagellum basal body, MS ring"/>
    <property type="evidence" value="ECO:0007669"/>
    <property type="project" value="InterPro"/>
</dbReference>
<evidence type="ECO:0000256" key="3">
    <source>
        <dbReference type="ARBA" id="ARBA00004651"/>
    </source>
</evidence>
<evidence type="ECO:0000313" key="17">
    <source>
        <dbReference type="Proteomes" id="UP000733611"/>
    </source>
</evidence>
<sequence length="641" mass="70870">MSDNSFPVANTGGNQQEPSTALVDPNATGGAQPQAGVQAEAALADGDDDNRIGGTVGSTMSTQPPANNFKGRVNEFVHNGEILRKLIILGFLVLFVTGAIFGLLSLQSSNEAASQRTLGRYSEEEIGPVLDFLSLQGFNYTLRGDSISVPIEDYEKVREAMLRNNIAVHKIAEQDAIIMRDNGFGVSQRLEGERIKHSREMQLGEAIGRMNGIEHATVLLAIPRDNVFAREQQRPSAAVVVTLKNGAYLTPETVNSIRYTVAASVHNMLAKDVSVTDQNGRVLSTDNNAATDNRLQREFEMRTLREAQYREKLDSILRPMLGEGNYSAEVDVTLDTTMEEETRQFYNPDNQVVRSETLREERGNNDNGSPYGVPGSLSNQPPANATIPQQLRDGTATAEDSSALQNENREAVRNYELDTTVRHTVRPTNQVQRLTVSVAVDDMRQSSDDGAVTYAPRSQEDLDKIADLVRAGLGLDERRGDVITVENIAFPHDDVQPALPWWQQEAFLRILRIGGAVLIILVLVVFVVRPMINRLLRGRSAEDAELERQLELDNGSALGGEDDLNLIAAQNELNDQIYNINREGGIELPNLHRDEDLLNAVRTLVSNEPQLSAEVLRDWINSDMKDKKDKKKNNRNNNNGL</sequence>
<feature type="transmembrane region" description="Helical" evidence="13">
    <location>
        <begin position="506"/>
        <end position="528"/>
    </location>
</feature>
<evidence type="ECO:0000256" key="11">
    <source>
        <dbReference type="ARBA" id="ARBA00025936"/>
    </source>
</evidence>
<comment type="caution">
    <text evidence="16">The sequence shown here is derived from an EMBL/GenBank/DDBJ whole genome shotgun (WGS) entry which is preliminary data.</text>
</comment>
<evidence type="ECO:0000256" key="13">
    <source>
        <dbReference type="SAM" id="Phobius"/>
    </source>
</evidence>
<evidence type="ECO:0000256" key="12">
    <source>
        <dbReference type="SAM" id="MobiDB-lite"/>
    </source>
</evidence>
<organism evidence="16 17">
    <name type="scientific">Candidatus Anaerobiospirillum pullicola</name>
    <dbReference type="NCBI Taxonomy" id="2838451"/>
    <lineage>
        <taxon>Bacteria</taxon>
        <taxon>Pseudomonadati</taxon>
        <taxon>Pseudomonadota</taxon>
        <taxon>Gammaproteobacteria</taxon>
        <taxon>Aeromonadales</taxon>
        <taxon>Succinivibrionaceae</taxon>
        <taxon>Anaerobiospirillum</taxon>
    </lineage>
</organism>
<dbReference type="InterPro" id="IPR045851">
    <property type="entry name" value="AMP-bd_C_sf"/>
</dbReference>
<feature type="compositionally biased region" description="Polar residues" evidence="12">
    <location>
        <begin position="1"/>
        <end position="19"/>
    </location>
</feature>
<keyword evidence="8 13" id="KW-1133">Transmembrane helix</keyword>
<comment type="function">
    <text evidence="1">The M ring may be actively involved in energy transduction.</text>
</comment>
<dbReference type="InterPro" id="IPR043427">
    <property type="entry name" value="YscJ/FliF"/>
</dbReference>
<proteinExistence type="inferred from homology"/>
<dbReference type="PRINTS" id="PR01009">
    <property type="entry name" value="FLGMRINGFLIF"/>
</dbReference>
<dbReference type="GO" id="GO:0071973">
    <property type="term" value="P:bacterial-type flagellum-dependent cell motility"/>
    <property type="evidence" value="ECO:0007669"/>
    <property type="project" value="InterPro"/>
</dbReference>
<keyword evidence="6" id="KW-1003">Cell membrane</keyword>
<keyword evidence="7 13" id="KW-0812">Transmembrane</keyword>
<keyword evidence="16" id="KW-0966">Cell projection</keyword>
<evidence type="ECO:0000256" key="1">
    <source>
        <dbReference type="ARBA" id="ARBA00003820"/>
    </source>
</evidence>
<feature type="region of interest" description="Disordered" evidence="12">
    <location>
        <begin position="348"/>
        <end position="387"/>
    </location>
</feature>
<comment type="subunit">
    <text evidence="11">The basal body constitutes a major portion of the flagellar organelle and consists of four rings (L,P,S, and M) mounted on a central rod. The M ring is integral to the inner membrane of the cell and may be connected to the flagellar rod via the S ring. The S (supramembrane ring) lies just distal to the M ring. The L and P rings lie in the outer membrane and the periplasmic space, respectively.</text>
</comment>
<evidence type="ECO:0000256" key="2">
    <source>
        <dbReference type="ARBA" id="ARBA00004117"/>
    </source>
</evidence>
<keyword evidence="10" id="KW-0975">Bacterial flagellum</keyword>
<reference evidence="16" key="1">
    <citation type="journal article" date="2021" name="PeerJ">
        <title>Extensive microbial diversity within the chicken gut microbiome revealed by metagenomics and culture.</title>
        <authorList>
            <person name="Gilroy R."/>
            <person name="Ravi A."/>
            <person name="Getino M."/>
            <person name="Pursley I."/>
            <person name="Horton D.L."/>
            <person name="Alikhan N.F."/>
            <person name="Baker D."/>
            <person name="Gharbi K."/>
            <person name="Hall N."/>
            <person name="Watson M."/>
            <person name="Adriaenssens E.M."/>
            <person name="Foster-Nyarko E."/>
            <person name="Jarju S."/>
            <person name="Secka A."/>
            <person name="Antonio M."/>
            <person name="Oren A."/>
            <person name="Chaudhuri R.R."/>
            <person name="La Ragione R."/>
            <person name="Hildebrand F."/>
            <person name="Pallen M.J."/>
        </authorList>
    </citation>
    <scope>NUCLEOTIDE SEQUENCE</scope>
    <source>
        <strain evidence="16">378</strain>
    </source>
</reference>
<dbReference type="GO" id="GO:0003774">
    <property type="term" value="F:cytoskeletal motor activity"/>
    <property type="evidence" value="ECO:0007669"/>
    <property type="project" value="InterPro"/>
</dbReference>
<evidence type="ECO:0000256" key="6">
    <source>
        <dbReference type="ARBA" id="ARBA00022475"/>
    </source>
</evidence>
<evidence type="ECO:0000256" key="7">
    <source>
        <dbReference type="ARBA" id="ARBA00022692"/>
    </source>
</evidence>
<protein>
    <recommendedName>
        <fullName evidence="5">Flagellar M-ring protein</fullName>
    </recommendedName>
</protein>
<comment type="subcellular location">
    <subcellularLocation>
        <location evidence="2">Bacterial flagellum basal body</location>
    </subcellularLocation>
    <subcellularLocation>
        <location evidence="3">Cell membrane</location>
        <topology evidence="3">Multi-pass membrane protein</topology>
    </subcellularLocation>
</comment>
<dbReference type="Pfam" id="PF01514">
    <property type="entry name" value="YscJ_FliF"/>
    <property type="match status" value="1"/>
</dbReference>
<evidence type="ECO:0000256" key="8">
    <source>
        <dbReference type="ARBA" id="ARBA00022989"/>
    </source>
</evidence>
<feature type="transmembrane region" description="Helical" evidence="13">
    <location>
        <begin position="86"/>
        <end position="106"/>
    </location>
</feature>
<evidence type="ECO:0000313" key="16">
    <source>
        <dbReference type="EMBL" id="MBU3844754.1"/>
    </source>
</evidence>
<dbReference type="Proteomes" id="UP000733611">
    <property type="component" value="Unassembled WGS sequence"/>
</dbReference>
<feature type="region of interest" description="Disordered" evidence="12">
    <location>
        <begin position="1"/>
        <end position="37"/>
    </location>
</feature>
<dbReference type="InterPro" id="IPR000067">
    <property type="entry name" value="FlgMring_FliF"/>
</dbReference>
<evidence type="ECO:0000256" key="5">
    <source>
        <dbReference type="ARBA" id="ARBA00017949"/>
    </source>
</evidence>
<dbReference type="NCBIfam" id="TIGR00206">
    <property type="entry name" value="fliF"/>
    <property type="match status" value="1"/>
</dbReference>
<dbReference type="Pfam" id="PF08345">
    <property type="entry name" value="YscJ_FliF_C"/>
    <property type="match status" value="1"/>
</dbReference>
<dbReference type="InterPro" id="IPR006182">
    <property type="entry name" value="FliF_N_dom"/>
</dbReference>
<reference evidence="16" key="2">
    <citation type="submission" date="2021-04" db="EMBL/GenBank/DDBJ databases">
        <authorList>
            <person name="Gilroy R."/>
        </authorList>
    </citation>
    <scope>NUCLEOTIDE SEQUENCE</scope>
    <source>
        <strain evidence="16">378</strain>
    </source>
</reference>
<dbReference type="PANTHER" id="PTHR30046:SF0">
    <property type="entry name" value="FLAGELLAR M-RING PROTEIN"/>
    <property type="match status" value="1"/>
</dbReference>
<accession>A0A948X027</accession>
<keyword evidence="16" id="KW-0282">Flagellum</keyword>
<evidence type="ECO:0000259" key="15">
    <source>
        <dbReference type="Pfam" id="PF08345"/>
    </source>
</evidence>
<comment type="similarity">
    <text evidence="4">Belongs to the FliF family.</text>
</comment>
<dbReference type="InterPro" id="IPR013556">
    <property type="entry name" value="Flag_M-ring_C"/>
</dbReference>
<evidence type="ECO:0000256" key="9">
    <source>
        <dbReference type="ARBA" id="ARBA00023136"/>
    </source>
</evidence>
<evidence type="ECO:0000256" key="4">
    <source>
        <dbReference type="ARBA" id="ARBA00007971"/>
    </source>
</evidence>
<dbReference type="GO" id="GO:0005886">
    <property type="term" value="C:plasma membrane"/>
    <property type="evidence" value="ECO:0007669"/>
    <property type="project" value="UniProtKB-SubCell"/>
</dbReference>
<dbReference type="AlphaFoldDB" id="A0A948X027"/>
<dbReference type="PIRSF" id="PIRSF004862">
    <property type="entry name" value="FliF"/>
    <property type="match status" value="1"/>
</dbReference>
<dbReference type="PANTHER" id="PTHR30046">
    <property type="entry name" value="FLAGELLAR M-RING PROTEIN"/>
    <property type="match status" value="1"/>
</dbReference>
<keyword evidence="9 13" id="KW-0472">Membrane</keyword>
<evidence type="ECO:0000256" key="10">
    <source>
        <dbReference type="ARBA" id="ARBA00023143"/>
    </source>
</evidence>
<evidence type="ECO:0000259" key="14">
    <source>
        <dbReference type="Pfam" id="PF01514"/>
    </source>
</evidence>
<feature type="compositionally biased region" description="Polar residues" evidence="12">
    <location>
        <begin position="376"/>
        <end position="387"/>
    </location>
</feature>
<feature type="domain" description="Flagellar M-ring C-terminal" evidence="15">
    <location>
        <begin position="317"/>
        <end position="490"/>
    </location>
</feature>
<name>A0A948X027_9GAMM</name>
<keyword evidence="16" id="KW-0969">Cilium</keyword>
<feature type="domain" description="Flagellar M-ring N-terminal" evidence="14">
    <location>
        <begin position="119"/>
        <end position="284"/>
    </location>
</feature>
<dbReference type="EMBL" id="JAHLFE010000163">
    <property type="protein sequence ID" value="MBU3844754.1"/>
    <property type="molecule type" value="Genomic_DNA"/>
</dbReference>
<feature type="region of interest" description="Disordered" evidence="12">
    <location>
        <begin position="46"/>
        <end position="65"/>
    </location>
</feature>
<gene>
    <name evidence="16" type="primary">fliF</name>
    <name evidence="16" type="ORF">H9847_07820</name>
</gene>
<dbReference type="Gene3D" id="3.30.300.30">
    <property type="match status" value="1"/>
</dbReference>